<evidence type="ECO:0000259" key="1">
    <source>
        <dbReference type="Pfam" id="PF07484"/>
    </source>
</evidence>
<feature type="domain" description="Phage tail collar" evidence="1">
    <location>
        <begin position="8"/>
        <end position="62"/>
    </location>
</feature>
<dbReference type="AlphaFoldDB" id="A0A939D8U8"/>
<name>A0A939D8U8_CLOAM</name>
<dbReference type="SUPFAM" id="SSF88874">
    <property type="entry name" value="Receptor-binding domain of short tail fibre protein gp12"/>
    <property type="match status" value="1"/>
</dbReference>
<evidence type="ECO:0000313" key="3">
    <source>
        <dbReference type="Proteomes" id="UP000664545"/>
    </source>
</evidence>
<organism evidence="2 3">
    <name type="scientific">Clostridium aminobutyricum</name>
    <dbReference type="NCBI Taxonomy" id="33953"/>
    <lineage>
        <taxon>Bacteria</taxon>
        <taxon>Bacillati</taxon>
        <taxon>Bacillota</taxon>
        <taxon>Clostridia</taxon>
        <taxon>Eubacteriales</taxon>
        <taxon>Clostridiaceae</taxon>
        <taxon>Clostridium</taxon>
    </lineage>
</organism>
<protein>
    <submittedName>
        <fullName evidence="2">Tail fiber protein</fullName>
    </submittedName>
</protein>
<reference evidence="2" key="1">
    <citation type="submission" date="2021-02" db="EMBL/GenBank/DDBJ databases">
        <title>Abyssanaerobacter marinus gen.nov., sp., nov, anaerobic bacterium isolated from the Onnuri vent field of Indian Ocean and suggestion of Mogibacteriaceae fam. nov., and proposal of reclassification of ambiguous this family's genus member.</title>
        <authorList>
            <person name="Kim Y.J."/>
            <person name="Yang J.-A."/>
        </authorList>
    </citation>
    <scope>NUCLEOTIDE SEQUENCE</scope>
    <source>
        <strain evidence="2">DSM 2634</strain>
    </source>
</reference>
<dbReference type="EMBL" id="JAFJZZ010000002">
    <property type="protein sequence ID" value="MBN7773271.1"/>
    <property type="molecule type" value="Genomic_DNA"/>
</dbReference>
<dbReference type="Pfam" id="PF07484">
    <property type="entry name" value="Collar"/>
    <property type="match status" value="1"/>
</dbReference>
<dbReference type="RefSeq" id="WP_206582097.1">
    <property type="nucleotide sequence ID" value="NZ_JAFJZZ010000002.1"/>
</dbReference>
<gene>
    <name evidence="2" type="ORF">JYB65_07845</name>
</gene>
<proteinExistence type="predicted"/>
<dbReference type="InterPro" id="IPR037053">
    <property type="entry name" value="Phage_tail_collar_dom_sf"/>
</dbReference>
<dbReference type="Proteomes" id="UP000664545">
    <property type="component" value="Unassembled WGS sequence"/>
</dbReference>
<comment type="caution">
    <text evidence="2">The sequence shown here is derived from an EMBL/GenBank/DDBJ whole genome shotgun (WGS) entry which is preliminary data.</text>
</comment>
<keyword evidence="3" id="KW-1185">Reference proteome</keyword>
<sequence length="82" mass="9125">MDIDYYVGGIVLFPYSFNLSGWLPCEGQEIQIIQYQALYTLIGTKFGGNGSTTFKLPNLTGAEPISGMRYYIAMTGIFPSRQ</sequence>
<accession>A0A939D8U8</accession>
<dbReference type="Gene3D" id="3.90.1340.10">
    <property type="entry name" value="Phage tail collar domain"/>
    <property type="match status" value="1"/>
</dbReference>
<evidence type="ECO:0000313" key="2">
    <source>
        <dbReference type="EMBL" id="MBN7773271.1"/>
    </source>
</evidence>
<dbReference type="InterPro" id="IPR011083">
    <property type="entry name" value="Phage_tail_collar_dom"/>
</dbReference>